<protein>
    <submittedName>
        <fullName evidence="2">Uncharacterized protein</fullName>
    </submittedName>
</protein>
<dbReference type="Proteomes" id="UP000250235">
    <property type="component" value="Unassembled WGS sequence"/>
</dbReference>
<sequence length="68" mass="7714">MLTKSSKELEASSAQRHQQNHVHAEALGVPQLVSPDFLTSITRKRKSQGVQRHLKHEKRRLDAMEISG</sequence>
<keyword evidence="3" id="KW-1185">Reference proteome</keyword>
<feature type="compositionally biased region" description="Basic and acidic residues" evidence="1">
    <location>
        <begin position="1"/>
        <end position="10"/>
    </location>
</feature>
<evidence type="ECO:0000313" key="2">
    <source>
        <dbReference type="EMBL" id="KZT76873.1"/>
    </source>
</evidence>
<feature type="compositionally biased region" description="Basic residues" evidence="1">
    <location>
        <begin position="43"/>
        <end position="58"/>
    </location>
</feature>
<evidence type="ECO:0000313" key="3">
    <source>
        <dbReference type="Proteomes" id="UP000250235"/>
    </source>
</evidence>
<feature type="compositionally biased region" description="Basic and acidic residues" evidence="1">
    <location>
        <begin position="59"/>
        <end position="68"/>
    </location>
</feature>
<feature type="region of interest" description="Disordered" evidence="1">
    <location>
        <begin position="43"/>
        <end position="68"/>
    </location>
</feature>
<dbReference type="AlphaFoldDB" id="A0A2Z7A1D2"/>
<gene>
    <name evidence="2" type="ORF">F511_46102</name>
</gene>
<name>A0A2Z7A1D2_9LAMI</name>
<feature type="region of interest" description="Disordered" evidence="1">
    <location>
        <begin position="1"/>
        <end position="29"/>
    </location>
</feature>
<accession>A0A2Z7A1D2</accession>
<dbReference type="EMBL" id="KV086122">
    <property type="protein sequence ID" value="KZT76873.1"/>
    <property type="molecule type" value="Genomic_DNA"/>
</dbReference>
<reference evidence="2 3" key="1">
    <citation type="journal article" date="2015" name="Proc. Natl. Acad. Sci. U.S.A.">
        <title>The resurrection genome of Boea hygrometrica: A blueprint for survival of dehydration.</title>
        <authorList>
            <person name="Xiao L."/>
            <person name="Yang G."/>
            <person name="Zhang L."/>
            <person name="Yang X."/>
            <person name="Zhao S."/>
            <person name="Ji Z."/>
            <person name="Zhou Q."/>
            <person name="Hu M."/>
            <person name="Wang Y."/>
            <person name="Chen M."/>
            <person name="Xu Y."/>
            <person name="Jin H."/>
            <person name="Xiao X."/>
            <person name="Hu G."/>
            <person name="Bao F."/>
            <person name="Hu Y."/>
            <person name="Wan P."/>
            <person name="Li L."/>
            <person name="Deng X."/>
            <person name="Kuang T."/>
            <person name="Xiang C."/>
            <person name="Zhu J.K."/>
            <person name="Oliver M.J."/>
            <person name="He Y."/>
        </authorList>
    </citation>
    <scope>NUCLEOTIDE SEQUENCE [LARGE SCALE GENOMIC DNA]</scope>
    <source>
        <strain evidence="3">cv. XS01</strain>
    </source>
</reference>
<evidence type="ECO:0000256" key="1">
    <source>
        <dbReference type="SAM" id="MobiDB-lite"/>
    </source>
</evidence>
<organism evidence="2 3">
    <name type="scientific">Dorcoceras hygrometricum</name>
    <dbReference type="NCBI Taxonomy" id="472368"/>
    <lineage>
        <taxon>Eukaryota</taxon>
        <taxon>Viridiplantae</taxon>
        <taxon>Streptophyta</taxon>
        <taxon>Embryophyta</taxon>
        <taxon>Tracheophyta</taxon>
        <taxon>Spermatophyta</taxon>
        <taxon>Magnoliopsida</taxon>
        <taxon>eudicotyledons</taxon>
        <taxon>Gunneridae</taxon>
        <taxon>Pentapetalae</taxon>
        <taxon>asterids</taxon>
        <taxon>lamiids</taxon>
        <taxon>Lamiales</taxon>
        <taxon>Gesneriaceae</taxon>
        <taxon>Didymocarpoideae</taxon>
        <taxon>Trichosporeae</taxon>
        <taxon>Loxocarpinae</taxon>
        <taxon>Dorcoceras</taxon>
    </lineage>
</organism>
<proteinExistence type="predicted"/>